<dbReference type="OrthoDB" id="9793166at2"/>
<evidence type="ECO:0000313" key="9">
    <source>
        <dbReference type="EMBL" id="CUO34570.1"/>
    </source>
</evidence>
<dbReference type="EMBL" id="CYZV01000021">
    <property type="protein sequence ID" value="CUO34570.1"/>
    <property type="molecule type" value="Genomic_DNA"/>
</dbReference>
<comment type="subcellular location">
    <subcellularLocation>
        <location evidence="1">Cell membrane</location>
        <topology evidence="1">Multi-pass membrane protein</topology>
    </subcellularLocation>
</comment>
<dbReference type="InterPro" id="IPR003838">
    <property type="entry name" value="ABC3_permease_C"/>
</dbReference>
<dbReference type="RefSeq" id="WP_055276767.1">
    <property type="nucleotide sequence ID" value="NZ_CYZV01000021.1"/>
</dbReference>
<feature type="domain" description="ABC3 transporter permease C-terminal" evidence="8">
    <location>
        <begin position="265"/>
        <end position="381"/>
    </location>
</feature>
<feature type="transmembrane region" description="Helical" evidence="7">
    <location>
        <begin position="730"/>
        <end position="754"/>
    </location>
</feature>
<sequence length="808" mass="90099">MKTITNIALSNDKKNKTRSILIIGAIILTTTLLTIISTFANGMIRLQKESAAYTYGSYYGMFQSLNNSQLQELKKRAEITDIGIMSSAGIIQGNEKGAFVSVDEIVRKMLPYNQEYLLESGTYPDTENEIAASRAFFEAEGYDNVKANDIVTLSYRSGMSDKYEQKDFVVSGILQNRESYTADASYVVFCSPDFYANQFVEEERQYNVYFRLNDTVDVSMNNIDDVLTLIAENSGIESDKLVINSYYLTWTLDPSYEMLAVSGALALCVVLFSIVVIYNIFQVGIIQKIQEYGKIKALGATRKQMRSLIFKEGMFLAIIAVPIGLIIGFIAAKVSFSWLMEQSNSLAGVHKSADIPLLSLPMIAISALISFATVALALRKPMKIVSNISPVEATRYVESSNEKQRGIRKGRKELNVFSLALANITGNRKRTLGTIFTMGLSCVLFVVIANCVGNIDTEYETRKGINHGQFEIKIDYSMDDEAYPENNLDSILKDNPLNEELISNIKNISGVTDVLERDIVIAEANGGKQAVSILSREDFKSLCSDSDIGNMDYDEGVNSGSIFCGWSMWMEADGYTLEQPLTLKINNGADSIDFNGTIAGSFGSADTYWLLPEEVYKKLQPTGTSIGYLWIDCEEKDVLYVEEELRNLIRNTTHIKFTTYHDELETSEFASRMMKMGCYLFMGIVGLIGFMNLANTMIISITTKKQEYGVLQAVGMTNKQLNLSLQIQGMLFSIGTISVALAVGLPFGHMLFLYAKKNGIFGMNEYQIPIIPIVSMILVIIILQLILSFILSHNLKKETLVERIRYQG</sequence>
<feature type="transmembrane region" description="Helical" evidence="7">
    <location>
        <begin position="679"/>
        <end position="701"/>
    </location>
</feature>
<protein>
    <submittedName>
        <fullName evidence="9">ABC transporter permease</fullName>
    </submittedName>
</protein>
<keyword evidence="5 7" id="KW-0472">Membrane</keyword>
<feature type="transmembrane region" description="Helical" evidence="7">
    <location>
        <begin position="20"/>
        <end position="40"/>
    </location>
</feature>
<dbReference type="Pfam" id="PF02687">
    <property type="entry name" value="FtsX"/>
    <property type="match status" value="2"/>
</dbReference>
<comment type="similarity">
    <text evidence="6">Belongs to the ABC-4 integral membrane protein family.</text>
</comment>
<evidence type="ECO:0000256" key="7">
    <source>
        <dbReference type="SAM" id="Phobius"/>
    </source>
</evidence>
<evidence type="ECO:0000256" key="5">
    <source>
        <dbReference type="ARBA" id="ARBA00023136"/>
    </source>
</evidence>
<evidence type="ECO:0000313" key="10">
    <source>
        <dbReference type="Proteomes" id="UP000095558"/>
    </source>
</evidence>
<evidence type="ECO:0000256" key="1">
    <source>
        <dbReference type="ARBA" id="ARBA00004651"/>
    </source>
</evidence>
<feature type="transmembrane region" description="Helical" evidence="7">
    <location>
        <begin position="258"/>
        <end position="281"/>
    </location>
</feature>
<evidence type="ECO:0000256" key="2">
    <source>
        <dbReference type="ARBA" id="ARBA00022475"/>
    </source>
</evidence>
<dbReference type="PANTHER" id="PTHR30572:SF4">
    <property type="entry name" value="ABC TRANSPORTER PERMEASE YTRF"/>
    <property type="match status" value="1"/>
</dbReference>
<name>A0A174EF81_9CLOT</name>
<dbReference type="GO" id="GO:0005886">
    <property type="term" value="C:plasma membrane"/>
    <property type="evidence" value="ECO:0007669"/>
    <property type="project" value="UniProtKB-SubCell"/>
</dbReference>
<dbReference type="GO" id="GO:0022857">
    <property type="term" value="F:transmembrane transporter activity"/>
    <property type="evidence" value="ECO:0007669"/>
    <property type="project" value="TreeGrafter"/>
</dbReference>
<dbReference type="PANTHER" id="PTHR30572">
    <property type="entry name" value="MEMBRANE COMPONENT OF TRANSPORTER-RELATED"/>
    <property type="match status" value="1"/>
</dbReference>
<evidence type="ECO:0000256" key="4">
    <source>
        <dbReference type="ARBA" id="ARBA00022989"/>
    </source>
</evidence>
<dbReference type="InterPro" id="IPR050250">
    <property type="entry name" value="Macrolide_Exporter_MacB"/>
</dbReference>
<evidence type="ECO:0000259" key="8">
    <source>
        <dbReference type="Pfam" id="PF02687"/>
    </source>
</evidence>
<evidence type="ECO:0000256" key="6">
    <source>
        <dbReference type="ARBA" id="ARBA00038076"/>
    </source>
</evidence>
<proteinExistence type="inferred from homology"/>
<organism evidence="9 10">
    <name type="scientific">Clostridium disporicum</name>
    <dbReference type="NCBI Taxonomy" id="84024"/>
    <lineage>
        <taxon>Bacteria</taxon>
        <taxon>Bacillati</taxon>
        <taxon>Bacillota</taxon>
        <taxon>Clostridia</taxon>
        <taxon>Eubacteriales</taxon>
        <taxon>Clostridiaceae</taxon>
        <taxon>Clostridium</taxon>
    </lineage>
</organism>
<feature type="domain" description="ABC3 transporter permease C-terminal" evidence="8">
    <location>
        <begin position="680"/>
        <end position="795"/>
    </location>
</feature>
<keyword evidence="3 7" id="KW-0812">Transmembrane</keyword>
<evidence type="ECO:0000256" key="3">
    <source>
        <dbReference type="ARBA" id="ARBA00022692"/>
    </source>
</evidence>
<accession>A0A174EF81</accession>
<gene>
    <name evidence="9" type="ORF">ERS852470_02076</name>
</gene>
<reference evidence="9 10" key="1">
    <citation type="submission" date="2015-09" db="EMBL/GenBank/DDBJ databases">
        <authorList>
            <consortium name="Pathogen Informatics"/>
        </authorList>
    </citation>
    <scope>NUCLEOTIDE SEQUENCE [LARGE SCALE GENOMIC DNA]</scope>
    <source>
        <strain evidence="9 10">2789STDY5834855</strain>
    </source>
</reference>
<keyword evidence="4 7" id="KW-1133">Transmembrane helix</keyword>
<feature type="transmembrane region" description="Helical" evidence="7">
    <location>
        <begin position="313"/>
        <end position="338"/>
    </location>
</feature>
<feature type="transmembrane region" description="Helical" evidence="7">
    <location>
        <begin position="358"/>
        <end position="378"/>
    </location>
</feature>
<keyword evidence="2" id="KW-1003">Cell membrane</keyword>
<feature type="transmembrane region" description="Helical" evidence="7">
    <location>
        <begin position="766"/>
        <end position="791"/>
    </location>
</feature>
<dbReference type="AlphaFoldDB" id="A0A174EF81"/>
<dbReference type="Proteomes" id="UP000095558">
    <property type="component" value="Unassembled WGS sequence"/>
</dbReference>